<keyword evidence="5" id="KW-0472">Membrane</keyword>
<evidence type="ECO:0000256" key="3">
    <source>
        <dbReference type="ARBA" id="ARBA00022803"/>
    </source>
</evidence>
<dbReference type="GO" id="GO:0097546">
    <property type="term" value="C:ciliary base"/>
    <property type="evidence" value="ECO:0007669"/>
    <property type="project" value="TreeGrafter"/>
</dbReference>
<sequence length="116" mass="13663">IYGLDIVLFMRANIKKHRSGQVALLLHLYIYMVALVAHRFIYSMQVYQRMLKEKECPPEVNVYLGCAFFFLGMYVEAKEVAEKGAKSPLQNRLLFHVSHKLNDEKHLMHYHSHLQD</sequence>
<reference evidence="7" key="1">
    <citation type="submission" date="2022-11" db="UniProtKB">
        <authorList>
            <consortium name="WormBaseParasite"/>
        </authorList>
    </citation>
    <scope>IDENTIFICATION</scope>
</reference>
<evidence type="ECO:0000256" key="4">
    <source>
        <dbReference type="ARBA" id="ARBA00023273"/>
    </source>
</evidence>
<dbReference type="GO" id="GO:0035720">
    <property type="term" value="P:intraciliary anterograde transport"/>
    <property type="evidence" value="ECO:0007669"/>
    <property type="project" value="TreeGrafter"/>
</dbReference>
<dbReference type="WBParaSite" id="PgB08_g054_t03">
    <property type="protein sequence ID" value="PgB08_g054_t03"/>
    <property type="gene ID" value="PgB08_g054"/>
</dbReference>
<keyword evidence="2" id="KW-0677">Repeat</keyword>
<name>A0A914ZM25_PARUN</name>
<keyword evidence="6" id="KW-1185">Reference proteome</keyword>
<dbReference type="AlphaFoldDB" id="A0A914ZM25"/>
<dbReference type="GO" id="GO:0030992">
    <property type="term" value="C:intraciliary transport particle B"/>
    <property type="evidence" value="ECO:0007669"/>
    <property type="project" value="TreeGrafter"/>
</dbReference>
<accession>A0A914ZM25</accession>
<keyword evidence="4" id="KW-0966">Cell projection</keyword>
<protein>
    <submittedName>
        <fullName evidence="7">Uncharacterized protein</fullName>
    </submittedName>
</protein>
<dbReference type="GO" id="GO:0035735">
    <property type="term" value="P:intraciliary transport involved in cilium assembly"/>
    <property type="evidence" value="ECO:0007669"/>
    <property type="project" value="TreeGrafter"/>
</dbReference>
<dbReference type="Proteomes" id="UP000887569">
    <property type="component" value="Unplaced"/>
</dbReference>
<keyword evidence="5" id="KW-1133">Transmembrane helix</keyword>
<keyword evidence="3" id="KW-0802">TPR repeat</keyword>
<evidence type="ECO:0000313" key="7">
    <source>
        <dbReference type="WBParaSite" id="PgB08_g054_t03"/>
    </source>
</evidence>
<organism evidence="6 7">
    <name type="scientific">Parascaris univalens</name>
    <name type="common">Nematode worm</name>
    <dbReference type="NCBI Taxonomy" id="6257"/>
    <lineage>
        <taxon>Eukaryota</taxon>
        <taxon>Metazoa</taxon>
        <taxon>Ecdysozoa</taxon>
        <taxon>Nematoda</taxon>
        <taxon>Chromadorea</taxon>
        <taxon>Rhabditida</taxon>
        <taxon>Spirurina</taxon>
        <taxon>Ascaridomorpha</taxon>
        <taxon>Ascaridoidea</taxon>
        <taxon>Ascarididae</taxon>
        <taxon>Parascaris</taxon>
    </lineage>
</organism>
<dbReference type="GO" id="GO:0120170">
    <property type="term" value="F:intraciliary transport particle B binding"/>
    <property type="evidence" value="ECO:0007669"/>
    <property type="project" value="TreeGrafter"/>
</dbReference>
<keyword evidence="5" id="KW-0812">Transmembrane</keyword>
<evidence type="ECO:0000256" key="2">
    <source>
        <dbReference type="ARBA" id="ARBA00022737"/>
    </source>
</evidence>
<feature type="transmembrane region" description="Helical" evidence="5">
    <location>
        <begin position="21"/>
        <end position="40"/>
    </location>
</feature>
<comment type="subcellular location">
    <subcellularLocation>
        <location evidence="1">Cell projection</location>
        <location evidence="1">Cilium</location>
    </subcellularLocation>
</comment>
<dbReference type="InterPro" id="IPR030511">
    <property type="entry name" value="TTC26"/>
</dbReference>
<evidence type="ECO:0000313" key="6">
    <source>
        <dbReference type="Proteomes" id="UP000887569"/>
    </source>
</evidence>
<proteinExistence type="predicted"/>
<dbReference type="PANTHER" id="PTHR14781">
    <property type="entry name" value="INTRAFLAGELLAR TRANSPORT PROTEIN 56"/>
    <property type="match status" value="1"/>
</dbReference>
<evidence type="ECO:0000256" key="1">
    <source>
        <dbReference type="ARBA" id="ARBA00004138"/>
    </source>
</evidence>
<evidence type="ECO:0000256" key="5">
    <source>
        <dbReference type="SAM" id="Phobius"/>
    </source>
</evidence>
<dbReference type="GO" id="GO:0036064">
    <property type="term" value="C:ciliary basal body"/>
    <property type="evidence" value="ECO:0007669"/>
    <property type="project" value="TreeGrafter"/>
</dbReference>
<dbReference type="PANTHER" id="PTHR14781:SF0">
    <property type="entry name" value="INTRAFLAGELLAR TRANSPORT PROTEIN 56"/>
    <property type="match status" value="1"/>
</dbReference>